<feature type="compositionally biased region" description="Basic and acidic residues" evidence="1">
    <location>
        <begin position="57"/>
        <end position="66"/>
    </location>
</feature>
<feature type="signal peptide" evidence="2">
    <location>
        <begin position="1"/>
        <end position="21"/>
    </location>
</feature>
<evidence type="ECO:0000313" key="4">
    <source>
        <dbReference type="Proteomes" id="UP001529369"/>
    </source>
</evidence>
<sequence>MTRWIAAAAFLALVSAAPAMAKPSCLKGAALGAASGHMAGSGHAVAGAAAGCAVGSHERGNADRAAARQQQQPQQPSH</sequence>
<accession>A0ABT8ABF5</accession>
<feature type="chain" id="PRO_5045330498" description="Glycine zipper domain-containing protein" evidence="2">
    <location>
        <begin position="22"/>
        <end position="78"/>
    </location>
</feature>
<name>A0ABT8ABF5_9PROT</name>
<comment type="caution">
    <text evidence="3">The sequence shown here is derived from an EMBL/GenBank/DDBJ whole genome shotgun (WGS) entry which is preliminary data.</text>
</comment>
<feature type="compositionally biased region" description="Low complexity" evidence="1">
    <location>
        <begin position="67"/>
        <end position="78"/>
    </location>
</feature>
<keyword evidence="4" id="KW-1185">Reference proteome</keyword>
<keyword evidence="2" id="KW-0732">Signal</keyword>
<gene>
    <name evidence="3" type="ORF">QWZ14_22485</name>
</gene>
<evidence type="ECO:0000313" key="3">
    <source>
        <dbReference type="EMBL" id="MDN3567157.1"/>
    </source>
</evidence>
<dbReference type="Proteomes" id="UP001529369">
    <property type="component" value="Unassembled WGS sequence"/>
</dbReference>
<evidence type="ECO:0000256" key="1">
    <source>
        <dbReference type="SAM" id="MobiDB-lite"/>
    </source>
</evidence>
<reference evidence="4" key="1">
    <citation type="journal article" date="2019" name="Int. J. Syst. Evol. Microbiol.">
        <title>The Global Catalogue of Microorganisms (GCM) 10K type strain sequencing project: providing services to taxonomists for standard genome sequencing and annotation.</title>
        <authorList>
            <consortium name="The Broad Institute Genomics Platform"/>
            <consortium name="The Broad Institute Genome Sequencing Center for Infectious Disease"/>
            <person name="Wu L."/>
            <person name="Ma J."/>
        </authorList>
    </citation>
    <scope>NUCLEOTIDE SEQUENCE [LARGE SCALE GENOMIC DNA]</scope>
    <source>
        <strain evidence="4">CECT 7131</strain>
    </source>
</reference>
<feature type="region of interest" description="Disordered" evidence="1">
    <location>
        <begin position="57"/>
        <end position="78"/>
    </location>
</feature>
<evidence type="ECO:0000256" key="2">
    <source>
        <dbReference type="SAM" id="SignalP"/>
    </source>
</evidence>
<protein>
    <recommendedName>
        <fullName evidence="5">Glycine zipper domain-containing protein</fullName>
    </recommendedName>
</protein>
<proteinExistence type="predicted"/>
<evidence type="ECO:0008006" key="5">
    <source>
        <dbReference type="Google" id="ProtNLM"/>
    </source>
</evidence>
<dbReference type="EMBL" id="JAUFPN010000186">
    <property type="protein sequence ID" value="MDN3567157.1"/>
    <property type="molecule type" value="Genomic_DNA"/>
</dbReference>
<organism evidence="3 4">
    <name type="scientific">Paeniroseomonas aquatica</name>
    <dbReference type="NCBI Taxonomy" id="373043"/>
    <lineage>
        <taxon>Bacteria</taxon>
        <taxon>Pseudomonadati</taxon>
        <taxon>Pseudomonadota</taxon>
        <taxon>Alphaproteobacteria</taxon>
        <taxon>Acetobacterales</taxon>
        <taxon>Acetobacteraceae</taxon>
        <taxon>Paeniroseomonas</taxon>
    </lineage>
</organism>
<dbReference type="RefSeq" id="WP_290319168.1">
    <property type="nucleotide sequence ID" value="NZ_JAUFPN010000186.1"/>
</dbReference>